<proteinExistence type="predicted"/>
<accession>A0ABQ0LB92</accession>
<feature type="region of interest" description="Disordered" evidence="1">
    <location>
        <begin position="1"/>
        <end position="38"/>
    </location>
</feature>
<feature type="transmembrane region" description="Helical" evidence="2">
    <location>
        <begin position="88"/>
        <end position="111"/>
    </location>
</feature>
<name>A0ABQ0LB92_MYCCL</name>
<dbReference type="EMBL" id="DF844073">
    <property type="protein sequence ID" value="GAT47812.1"/>
    <property type="molecule type" value="Genomic_DNA"/>
</dbReference>
<feature type="region of interest" description="Disordered" evidence="1">
    <location>
        <begin position="56"/>
        <end position="75"/>
    </location>
</feature>
<feature type="compositionally biased region" description="Basic residues" evidence="1">
    <location>
        <begin position="64"/>
        <end position="75"/>
    </location>
</feature>
<feature type="compositionally biased region" description="Basic and acidic residues" evidence="1">
    <location>
        <begin position="1"/>
        <end position="16"/>
    </location>
</feature>
<reference evidence="3" key="1">
    <citation type="submission" date="2014-09" db="EMBL/GenBank/DDBJ databases">
        <title>Genome sequence of the luminous mushroom Mycena chlorophos for searching fungal bioluminescence genes.</title>
        <authorList>
            <person name="Tanaka Y."/>
            <person name="Kasuga D."/>
            <person name="Oba Y."/>
            <person name="Hase S."/>
            <person name="Sato K."/>
            <person name="Oba Y."/>
            <person name="Sakakibara Y."/>
        </authorList>
    </citation>
    <scope>NUCLEOTIDE SEQUENCE</scope>
</reference>
<sequence>MKARVLCHELPDHTPDQEPGSEQPTPSSSSSHSHITHPTPAWSHCDLIPDLAGGPLPLDDPTHAHAKGPSHSHSHSHLDVHLRLKQSLVFGIVIGMLLGLLLCAIPFLVVLRKFKLSPSRLAQGRSRHSRRRERWAEKGGADSWAFPEYEYEYEPFLGYDYAAKV</sequence>
<dbReference type="Proteomes" id="UP000815677">
    <property type="component" value="Unassembled WGS sequence"/>
</dbReference>
<keyword evidence="2" id="KW-0472">Membrane</keyword>
<evidence type="ECO:0000256" key="1">
    <source>
        <dbReference type="SAM" id="MobiDB-lite"/>
    </source>
</evidence>
<evidence type="ECO:0000256" key="2">
    <source>
        <dbReference type="SAM" id="Phobius"/>
    </source>
</evidence>
<evidence type="ECO:0000313" key="3">
    <source>
        <dbReference type="EMBL" id="GAT47812.1"/>
    </source>
</evidence>
<gene>
    <name evidence="3" type="ORF">MCHLO_05254</name>
</gene>
<keyword evidence="2" id="KW-0812">Transmembrane</keyword>
<protein>
    <submittedName>
        <fullName evidence="3">Uncharacterized protein</fullName>
    </submittedName>
</protein>
<keyword evidence="4" id="KW-1185">Reference proteome</keyword>
<feature type="compositionally biased region" description="Low complexity" evidence="1">
    <location>
        <begin position="24"/>
        <end position="38"/>
    </location>
</feature>
<keyword evidence="2" id="KW-1133">Transmembrane helix</keyword>
<organism evidence="3 4">
    <name type="scientific">Mycena chlorophos</name>
    <name type="common">Agaric fungus</name>
    <name type="synonym">Agaricus chlorophos</name>
    <dbReference type="NCBI Taxonomy" id="658473"/>
    <lineage>
        <taxon>Eukaryota</taxon>
        <taxon>Fungi</taxon>
        <taxon>Dikarya</taxon>
        <taxon>Basidiomycota</taxon>
        <taxon>Agaricomycotina</taxon>
        <taxon>Agaricomycetes</taxon>
        <taxon>Agaricomycetidae</taxon>
        <taxon>Agaricales</taxon>
        <taxon>Marasmiineae</taxon>
        <taxon>Mycenaceae</taxon>
        <taxon>Mycena</taxon>
    </lineage>
</organism>
<evidence type="ECO:0000313" key="4">
    <source>
        <dbReference type="Proteomes" id="UP000815677"/>
    </source>
</evidence>